<protein>
    <recommendedName>
        <fullName evidence="2">Ribosome-binding factor A</fullName>
    </recommendedName>
</protein>
<comment type="subunit">
    <text evidence="2">Monomer. Binds 30S ribosomal subunits, but not 50S ribosomal subunits or 70S ribosomes.</text>
</comment>
<dbReference type="HOGENOM" id="CLU_089475_3_1_6"/>
<dbReference type="PANTHER" id="PTHR33515:SF1">
    <property type="entry name" value="RIBOSOME-BINDING FACTOR A, CHLOROPLASTIC-RELATED"/>
    <property type="match status" value="1"/>
</dbReference>
<evidence type="ECO:0000313" key="4">
    <source>
        <dbReference type="Proteomes" id="UP000010116"/>
    </source>
</evidence>
<dbReference type="PANTHER" id="PTHR33515">
    <property type="entry name" value="RIBOSOME-BINDING FACTOR A, CHLOROPLASTIC-RELATED"/>
    <property type="match status" value="1"/>
</dbReference>
<dbReference type="SUPFAM" id="SSF89919">
    <property type="entry name" value="Ribosome-binding factor A, RbfA"/>
    <property type="match status" value="1"/>
</dbReference>
<dbReference type="GO" id="GO:0043024">
    <property type="term" value="F:ribosomal small subunit binding"/>
    <property type="evidence" value="ECO:0007669"/>
    <property type="project" value="TreeGrafter"/>
</dbReference>
<proteinExistence type="inferred from homology"/>
<dbReference type="EMBL" id="JH611165">
    <property type="protein sequence ID" value="EJP73586.1"/>
    <property type="molecule type" value="Genomic_DNA"/>
</dbReference>
<dbReference type="Proteomes" id="UP000010116">
    <property type="component" value="Unassembled WGS sequence"/>
</dbReference>
<dbReference type="InterPro" id="IPR015946">
    <property type="entry name" value="KH_dom-like_a/b"/>
</dbReference>
<keyword evidence="1 2" id="KW-0690">Ribosome biogenesis</keyword>
<gene>
    <name evidence="2 3" type="primary">rbfA</name>
    <name evidence="3" type="ORF">NT02SARS_0272</name>
</gene>
<evidence type="ECO:0000256" key="2">
    <source>
        <dbReference type="HAMAP-Rule" id="MF_00003"/>
    </source>
</evidence>
<comment type="function">
    <text evidence="2">One of several proteins that assist in the late maturation steps of the functional core of the 30S ribosomal subunit. Associates with free 30S ribosomal subunits (but not with 30S subunits that are part of 70S ribosomes or polysomes). Required for efficient processing of 16S rRNA. May interact with the 5'-terminal helix region of 16S rRNA.</text>
</comment>
<organism evidence="3 4">
    <name type="scientific">SAR86 cluster bacterium SAR86B</name>
    <dbReference type="NCBI Taxonomy" id="1123867"/>
    <lineage>
        <taxon>Bacteria</taxon>
        <taxon>Pseudomonadati</taxon>
        <taxon>Pseudomonadota</taxon>
        <taxon>Gammaproteobacteria</taxon>
        <taxon>SAR86 cluster</taxon>
    </lineage>
</organism>
<dbReference type="AlphaFoldDB" id="J5KPB1"/>
<comment type="subcellular location">
    <subcellularLocation>
        <location evidence="2">Cytoplasm</location>
    </subcellularLocation>
</comment>
<dbReference type="InterPro" id="IPR020053">
    <property type="entry name" value="Ribosome-bd_factorA_CS"/>
</dbReference>
<sequence>MNGIRSEKVGDLIKKEISLILNTKIKDERFKLININAVKVSKDLSIATVYYSIIGSSTDDLDQLPEKAFAKFAGMLRSELSKEIKIRRVPKLVFRYDESIEYASKIEKLLESIK</sequence>
<dbReference type="GO" id="GO:0005829">
    <property type="term" value="C:cytosol"/>
    <property type="evidence" value="ECO:0007669"/>
    <property type="project" value="TreeGrafter"/>
</dbReference>
<name>J5KPB1_9GAMM</name>
<dbReference type="Gene3D" id="3.30.300.20">
    <property type="match status" value="1"/>
</dbReference>
<evidence type="ECO:0000313" key="3">
    <source>
        <dbReference type="EMBL" id="EJP73586.1"/>
    </source>
</evidence>
<evidence type="ECO:0000256" key="1">
    <source>
        <dbReference type="ARBA" id="ARBA00022517"/>
    </source>
</evidence>
<dbReference type="HAMAP" id="MF_00003">
    <property type="entry name" value="RbfA"/>
    <property type="match status" value="1"/>
</dbReference>
<dbReference type="PROSITE" id="PS01319">
    <property type="entry name" value="RBFA"/>
    <property type="match status" value="1"/>
</dbReference>
<reference evidence="3 4" key="1">
    <citation type="journal article" date="2012" name="ISME J.">
        <title>Genomic insights to SAR86, an abundant and uncultivated marine bacterial lineage.</title>
        <authorList>
            <person name="Dupont C.L."/>
            <person name="Rusch D.B."/>
            <person name="Yooseph S."/>
            <person name="Lombardo M.J."/>
            <person name="Richter R.A."/>
            <person name="Valas R."/>
            <person name="Novotny M."/>
            <person name="Yee-Greenbaum J."/>
            <person name="Selengut J.D."/>
            <person name="Haft D.H."/>
            <person name="Halpern A.L."/>
            <person name="Lasken R.S."/>
            <person name="Nealson K."/>
            <person name="Friedman R."/>
            <person name="Venter J.C."/>
        </authorList>
    </citation>
    <scope>NUCLEOTIDE SEQUENCE [LARGE SCALE GENOMIC DNA]</scope>
</reference>
<comment type="similarity">
    <text evidence="2">Belongs to the RbfA family.</text>
</comment>
<dbReference type="GO" id="GO:0030490">
    <property type="term" value="P:maturation of SSU-rRNA"/>
    <property type="evidence" value="ECO:0007669"/>
    <property type="project" value="UniProtKB-UniRule"/>
</dbReference>
<keyword evidence="2" id="KW-0963">Cytoplasm</keyword>
<dbReference type="NCBIfam" id="TIGR00082">
    <property type="entry name" value="rbfA"/>
    <property type="match status" value="1"/>
</dbReference>
<accession>J5KPB1</accession>
<dbReference type="InterPro" id="IPR023799">
    <property type="entry name" value="RbfA_dom_sf"/>
</dbReference>
<dbReference type="Pfam" id="PF02033">
    <property type="entry name" value="RBFA"/>
    <property type="match status" value="1"/>
</dbReference>
<dbReference type="InterPro" id="IPR000238">
    <property type="entry name" value="RbfA"/>
</dbReference>